<sequence length="309" mass="33682">MTLREPRPSDLPDILAINAAALANYAQAQFTHPFRHLHPAAFECAMTHGPREKLAAAPDGTSFNIVLEDPETHSVVAWGFWRRNHGPAFTSKIDGYRALAARGPHVQDASDLAIITPSGGPIASAPNTNINININIDSGNSNGGVGEQAKPRELEMPAEVSPSASPARVRLSKICAANDALAHFAHPHWYLSHLLVHPAHKRKGYGTTLTLWGMQRARADGLPCLLTASIEGEKLYSRLGWRVIGRRTLPRLEDMPEAERAMEERLLGKAVVEEQFTALPPSVMAWGDRVEDYAVLEADGPDRGPQLTN</sequence>
<dbReference type="AlphaFoldDB" id="W7HP37"/>
<dbReference type="GO" id="GO:0016747">
    <property type="term" value="F:acyltransferase activity, transferring groups other than amino-acyl groups"/>
    <property type="evidence" value="ECO:0007669"/>
    <property type="project" value="InterPro"/>
</dbReference>
<dbReference type="PANTHER" id="PTHR42791">
    <property type="entry name" value="GNAT FAMILY ACETYLTRANSFERASE"/>
    <property type="match status" value="1"/>
</dbReference>
<dbReference type="Gene3D" id="3.40.630.30">
    <property type="match status" value="1"/>
</dbReference>
<reference evidence="3 4" key="1">
    <citation type="submission" date="2013-05" db="EMBL/GenBank/DDBJ databases">
        <title>Drechslerella stenobrocha genome reveals carnivorous origination and mechanical trapping mechanism of predatory fungi.</title>
        <authorList>
            <person name="Liu X."/>
            <person name="Zhang W."/>
            <person name="Liu K."/>
        </authorList>
    </citation>
    <scope>NUCLEOTIDE SEQUENCE [LARGE SCALE GENOMIC DNA]</scope>
    <source>
        <strain evidence="3 4">248</strain>
    </source>
</reference>
<evidence type="ECO:0000313" key="3">
    <source>
        <dbReference type="EMBL" id="EWC44919.1"/>
    </source>
</evidence>
<dbReference type="SUPFAM" id="SSF55729">
    <property type="entry name" value="Acyl-CoA N-acyltransferases (Nat)"/>
    <property type="match status" value="1"/>
</dbReference>
<dbReference type="HOGENOM" id="CLU_900245_0_0_1"/>
<dbReference type="Proteomes" id="UP000024837">
    <property type="component" value="Unassembled WGS sequence"/>
</dbReference>
<gene>
    <name evidence="3" type="ORF">DRE_00978</name>
</gene>
<dbReference type="EMBL" id="KI966433">
    <property type="protein sequence ID" value="EWC44919.1"/>
    <property type="molecule type" value="Genomic_DNA"/>
</dbReference>
<dbReference type="InterPro" id="IPR052523">
    <property type="entry name" value="Trichothecene_AcTrans"/>
</dbReference>
<protein>
    <recommendedName>
        <fullName evidence="2">N-acetyltransferase domain-containing protein</fullName>
    </recommendedName>
</protein>
<dbReference type="InterPro" id="IPR000182">
    <property type="entry name" value="GNAT_dom"/>
</dbReference>
<feature type="domain" description="N-acetyltransferase" evidence="2">
    <location>
        <begin position="180"/>
        <end position="263"/>
    </location>
</feature>
<keyword evidence="4" id="KW-1185">Reference proteome</keyword>
<dbReference type="PROSITE" id="PS51186">
    <property type="entry name" value="GNAT"/>
    <property type="match status" value="1"/>
</dbReference>
<evidence type="ECO:0000259" key="2">
    <source>
        <dbReference type="PROSITE" id="PS51186"/>
    </source>
</evidence>
<dbReference type="Pfam" id="PF00583">
    <property type="entry name" value="Acetyltransf_1"/>
    <property type="match status" value="1"/>
</dbReference>
<feature type="region of interest" description="Disordered" evidence="1">
    <location>
        <begin position="140"/>
        <end position="162"/>
    </location>
</feature>
<evidence type="ECO:0000256" key="1">
    <source>
        <dbReference type="SAM" id="MobiDB-lite"/>
    </source>
</evidence>
<proteinExistence type="predicted"/>
<accession>W7HP37</accession>
<name>W7HP37_9PEZI</name>
<dbReference type="PANTHER" id="PTHR42791:SF2">
    <property type="entry name" value="N-ACETYLTRANSFERASE DOMAIN-CONTAINING PROTEIN"/>
    <property type="match status" value="1"/>
</dbReference>
<evidence type="ECO:0000313" key="4">
    <source>
        <dbReference type="Proteomes" id="UP000024837"/>
    </source>
</evidence>
<dbReference type="InterPro" id="IPR016181">
    <property type="entry name" value="Acyl_CoA_acyltransferase"/>
</dbReference>
<dbReference type="OrthoDB" id="2115692at2759"/>
<dbReference type="CDD" id="cd04301">
    <property type="entry name" value="NAT_SF"/>
    <property type="match status" value="1"/>
</dbReference>
<organism evidence="3 4">
    <name type="scientific">Drechslerella stenobrocha 248</name>
    <dbReference type="NCBI Taxonomy" id="1043628"/>
    <lineage>
        <taxon>Eukaryota</taxon>
        <taxon>Fungi</taxon>
        <taxon>Dikarya</taxon>
        <taxon>Ascomycota</taxon>
        <taxon>Pezizomycotina</taxon>
        <taxon>Orbiliomycetes</taxon>
        <taxon>Orbiliales</taxon>
        <taxon>Orbiliaceae</taxon>
        <taxon>Drechslerella</taxon>
    </lineage>
</organism>